<comment type="caution">
    <text evidence="2">The sequence shown here is derived from an EMBL/GenBank/DDBJ whole genome shotgun (WGS) entry which is preliminary data.</text>
</comment>
<feature type="region of interest" description="Disordered" evidence="1">
    <location>
        <begin position="1"/>
        <end position="29"/>
    </location>
</feature>
<organism evidence="2 3">
    <name type="scientific">Macrosiphum euphorbiae</name>
    <name type="common">potato aphid</name>
    <dbReference type="NCBI Taxonomy" id="13131"/>
    <lineage>
        <taxon>Eukaryota</taxon>
        <taxon>Metazoa</taxon>
        <taxon>Ecdysozoa</taxon>
        <taxon>Arthropoda</taxon>
        <taxon>Hexapoda</taxon>
        <taxon>Insecta</taxon>
        <taxon>Pterygota</taxon>
        <taxon>Neoptera</taxon>
        <taxon>Paraneoptera</taxon>
        <taxon>Hemiptera</taxon>
        <taxon>Sternorrhyncha</taxon>
        <taxon>Aphidomorpha</taxon>
        <taxon>Aphidoidea</taxon>
        <taxon>Aphididae</taxon>
        <taxon>Macrosiphini</taxon>
        <taxon>Macrosiphum</taxon>
    </lineage>
</organism>
<name>A0AAV0X9H5_9HEMI</name>
<dbReference type="AlphaFoldDB" id="A0AAV0X9H5"/>
<sequence>MPKHAHRHGGGRKTADKHKQLRCEGDESTRTISKKQVQRFLSYDKRGNNVYASATRCHYMLRLYCLFEKIQDKISSHILVDGT</sequence>
<evidence type="ECO:0000256" key="1">
    <source>
        <dbReference type="SAM" id="MobiDB-lite"/>
    </source>
</evidence>
<gene>
    <name evidence="2" type="ORF">MEUPH1_LOCUS19206</name>
</gene>
<dbReference type="EMBL" id="CARXXK010000003">
    <property type="protein sequence ID" value="CAI6364371.1"/>
    <property type="molecule type" value="Genomic_DNA"/>
</dbReference>
<proteinExistence type="predicted"/>
<evidence type="ECO:0000313" key="2">
    <source>
        <dbReference type="EMBL" id="CAI6364371.1"/>
    </source>
</evidence>
<evidence type="ECO:0000313" key="3">
    <source>
        <dbReference type="Proteomes" id="UP001160148"/>
    </source>
</evidence>
<feature type="compositionally biased region" description="Basic and acidic residues" evidence="1">
    <location>
        <begin position="13"/>
        <end position="29"/>
    </location>
</feature>
<dbReference type="Proteomes" id="UP001160148">
    <property type="component" value="Unassembled WGS sequence"/>
</dbReference>
<accession>A0AAV0X9H5</accession>
<protein>
    <submittedName>
        <fullName evidence="2">Uncharacterized protein</fullName>
    </submittedName>
</protein>
<reference evidence="2 3" key="1">
    <citation type="submission" date="2023-01" db="EMBL/GenBank/DDBJ databases">
        <authorList>
            <person name="Whitehead M."/>
        </authorList>
    </citation>
    <scope>NUCLEOTIDE SEQUENCE [LARGE SCALE GENOMIC DNA]</scope>
</reference>
<keyword evidence="3" id="KW-1185">Reference proteome</keyword>
<feature type="compositionally biased region" description="Basic residues" evidence="1">
    <location>
        <begin position="1"/>
        <end position="12"/>
    </location>
</feature>